<organism evidence="4 5">
    <name type="scientific">Stylosanthes scabra</name>
    <dbReference type="NCBI Taxonomy" id="79078"/>
    <lineage>
        <taxon>Eukaryota</taxon>
        <taxon>Viridiplantae</taxon>
        <taxon>Streptophyta</taxon>
        <taxon>Embryophyta</taxon>
        <taxon>Tracheophyta</taxon>
        <taxon>Spermatophyta</taxon>
        <taxon>Magnoliopsida</taxon>
        <taxon>eudicotyledons</taxon>
        <taxon>Gunneridae</taxon>
        <taxon>Pentapetalae</taxon>
        <taxon>rosids</taxon>
        <taxon>fabids</taxon>
        <taxon>Fabales</taxon>
        <taxon>Fabaceae</taxon>
        <taxon>Papilionoideae</taxon>
        <taxon>50 kb inversion clade</taxon>
        <taxon>dalbergioids sensu lato</taxon>
        <taxon>Dalbergieae</taxon>
        <taxon>Pterocarpus clade</taxon>
        <taxon>Stylosanthes</taxon>
    </lineage>
</organism>
<sequence>MKKANKYPSNYQVQSLDIEVEDDAFKGTPFVIKSDGNWIKNNDSNFYIEFGEKKQIKDLMDQAKNAGQPGLAGILMWMRFMATRQLIWNKNYNMKPR</sequence>
<evidence type="ECO:0000256" key="2">
    <source>
        <dbReference type="ARBA" id="ARBA00023277"/>
    </source>
</evidence>
<accession>A0ABU6SFF0</accession>
<dbReference type="Pfam" id="PF23166">
    <property type="entry name" value="Ig_N_CWD1"/>
    <property type="match status" value="1"/>
</dbReference>
<reference evidence="4 5" key="1">
    <citation type="journal article" date="2023" name="Plants (Basel)">
        <title>Bridging the Gap: Combining Genomics and Transcriptomics Approaches to Understand Stylosanthes scabra, an Orphan Legume from the Brazilian Caatinga.</title>
        <authorList>
            <person name="Ferreira-Neto J.R.C."/>
            <person name="da Silva M.D."/>
            <person name="Binneck E."/>
            <person name="de Melo N.F."/>
            <person name="da Silva R.H."/>
            <person name="de Melo A.L.T.M."/>
            <person name="Pandolfi V."/>
            <person name="Bustamante F.O."/>
            <person name="Brasileiro-Vidal A.C."/>
            <person name="Benko-Iseppon A.M."/>
        </authorList>
    </citation>
    <scope>NUCLEOTIDE SEQUENCE [LARGE SCALE GENOMIC DNA]</scope>
    <source>
        <tissue evidence="4">Leaves</tissue>
    </source>
</reference>
<dbReference type="PANTHER" id="PTHR46999">
    <property type="entry name" value="ALPHA-GLUCAN WATER DIKINASE 1, CHLOROPLASTIC-RELATED"/>
    <property type="match status" value="1"/>
</dbReference>
<dbReference type="EMBL" id="JASCZI010060656">
    <property type="protein sequence ID" value="MED6135027.1"/>
    <property type="molecule type" value="Genomic_DNA"/>
</dbReference>
<comment type="caution">
    <text evidence="4">The sequence shown here is derived from an EMBL/GenBank/DDBJ whole genome shotgun (WGS) entry which is preliminary data.</text>
</comment>
<evidence type="ECO:0000313" key="5">
    <source>
        <dbReference type="Proteomes" id="UP001341840"/>
    </source>
</evidence>
<dbReference type="Proteomes" id="UP001341840">
    <property type="component" value="Unassembled WGS sequence"/>
</dbReference>
<name>A0ABU6SFF0_9FABA</name>
<evidence type="ECO:0000259" key="3">
    <source>
        <dbReference type="Pfam" id="PF23166"/>
    </source>
</evidence>
<keyword evidence="2" id="KW-0119">Carbohydrate metabolism</keyword>
<protein>
    <recommendedName>
        <fullName evidence="3">Alpha-glucan water dikinase-like N-terminal Ig-like domain-containing protein</fullName>
    </recommendedName>
</protein>
<evidence type="ECO:0000256" key="1">
    <source>
        <dbReference type="ARBA" id="ARBA00022723"/>
    </source>
</evidence>
<keyword evidence="5" id="KW-1185">Reference proteome</keyword>
<evidence type="ECO:0000313" key="4">
    <source>
        <dbReference type="EMBL" id="MED6135027.1"/>
    </source>
</evidence>
<feature type="domain" description="Alpha-glucan water dikinase-like N-terminal Ig-like" evidence="3">
    <location>
        <begin position="10"/>
        <end position="50"/>
    </location>
</feature>
<gene>
    <name evidence="4" type="ORF">PIB30_042435</name>
</gene>
<keyword evidence="1" id="KW-0479">Metal-binding</keyword>
<dbReference type="PANTHER" id="PTHR46999:SF1">
    <property type="entry name" value="ALPHA-GLUCAN WATER DIKINASE 1, CHLOROPLASTIC"/>
    <property type="match status" value="1"/>
</dbReference>
<dbReference type="InterPro" id="IPR056301">
    <property type="entry name" value="GWD-like_N_Ig"/>
</dbReference>
<proteinExistence type="predicted"/>